<dbReference type="Pfam" id="PF01593">
    <property type="entry name" value="Amino_oxidase"/>
    <property type="match status" value="1"/>
</dbReference>
<feature type="domain" description="Amine oxidase" evidence="1">
    <location>
        <begin position="186"/>
        <end position="662"/>
    </location>
</feature>
<dbReference type="Gene3D" id="1.20.1440.240">
    <property type="match status" value="1"/>
</dbReference>
<name>A0A1Y1YPF4_9PLEO</name>
<evidence type="ECO:0000313" key="2">
    <source>
        <dbReference type="EMBL" id="ORX99882.1"/>
    </source>
</evidence>
<keyword evidence="3" id="KW-1185">Reference proteome</keyword>
<dbReference type="InterPro" id="IPR002937">
    <property type="entry name" value="Amino_oxidase"/>
</dbReference>
<dbReference type="PANTHER" id="PTHR10742">
    <property type="entry name" value="FLAVIN MONOAMINE OXIDASE"/>
    <property type="match status" value="1"/>
</dbReference>
<dbReference type="Proteomes" id="UP000193144">
    <property type="component" value="Unassembled WGS sequence"/>
</dbReference>
<dbReference type="Gene3D" id="3.90.660.10">
    <property type="match status" value="1"/>
</dbReference>
<dbReference type="InterPro" id="IPR050281">
    <property type="entry name" value="Flavin_monoamine_oxidase"/>
</dbReference>
<evidence type="ECO:0000259" key="1">
    <source>
        <dbReference type="Pfam" id="PF01593"/>
    </source>
</evidence>
<gene>
    <name evidence="2" type="ORF">BCR34DRAFT_495074</name>
</gene>
<organism evidence="2 3">
    <name type="scientific">Clohesyomyces aquaticus</name>
    <dbReference type="NCBI Taxonomy" id="1231657"/>
    <lineage>
        <taxon>Eukaryota</taxon>
        <taxon>Fungi</taxon>
        <taxon>Dikarya</taxon>
        <taxon>Ascomycota</taxon>
        <taxon>Pezizomycotina</taxon>
        <taxon>Dothideomycetes</taxon>
        <taxon>Pleosporomycetidae</taxon>
        <taxon>Pleosporales</taxon>
        <taxon>Lindgomycetaceae</taxon>
        <taxon>Clohesyomyces</taxon>
    </lineage>
</organism>
<dbReference type="InterPro" id="IPR036188">
    <property type="entry name" value="FAD/NAD-bd_sf"/>
</dbReference>
<protein>
    <recommendedName>
        <fullName evidence="1">Amine oxidase domain-containing protein</fullName>
    </recommendedName>
</protein>
<dbReference type="PANTHER" id="PTHR10742:SF382">
    <property type="entry name" value="AMINE OXIDASE DOMAIN-CONTAINING PROTEIN"/>
    <property type="match status" value="1"/>
</dbReference>
<dbReference type="STRING" id="1231657.A0A1Y1YPF4"/>
<dbReference type="GO" id="GO:0001716">
    <property type="term" value="F:L-amino-acid oxidase activity"/>
    <property type="evidence" value="ECO:0007669"/>
    <property type="project" value="TreeGrafter"/>
</dbReference>
<dbReference type="OrthoDB" id="7777654at2759"/>
<dbReference type="SUPFAM" id="SSF54373">
    <property type="entry name" value="FAD-linked reductases, C-terminal domain"/>
    <property type="match status" value="1"/>
</dbReference>
<comment type="caution">
    <text evidence="2">The sequence shown here is derived from an EMBL/GenBank/DDBJ whole genome shotgun (WGS) entry which is preliminary data.</text>
</comment>
<reference evidence="2 3" key="1">
    <citation type="submission" date="2016-07" db="EMBL/GenBank/DDBJ databases">
        <title>Pervasive Adenine N6-methylation of Active Genes in Fungi.</title>
        <authorList>
            <consortium name="DOE Joint Genome Institute"/>
            <person name="Mondo S.J."/>
            <person name="Dannebaum R.O."/>
            <person name="Kuo R.C."/>
            <person name="Labutti K."/>
            <person name="Haridas S."/>
            <person name="Kuo A."/>
            <person name="Salamov A."/>
            <person name="Ahrendt S.R."/>
            <person name="Lipzen A."/>
            <person name="Sullivan W."/>
            <person name="Andreopoulos W.B."/>
            <person name="Clum A."/>
            <person name="Lindquist E."/>
            <person name="Daum C."/>
            <person name="Ramamoorthy G.K."/>
            <person name="Gryganskyi A."/>
            <person name="Culley D."/>
            <person name="Magnuson J.K."/>
            <person name="James T.Y."/>
            <person name="O'Malley M.A."/>
            <person name="Stajich J.E."/>
            <person name="Spatafora J.W."/>
            <person name="Visel A."/>
            <person name="Grigoriev I.V."/>
        </authorList>
    </citation>
    <scope>NUCLEOTIDE SEQUENCE [LARGE SCALE GENOMIC DNA]</scope>
    <source>
        <strain evidence="2 3">CBS 115471</strain>
    </source>
</reference>
<dbReference type="Gene3D" id="3.50.50.60">
    <property type="entry name" value="FAD/NAD(P)-binding domain"/>
    <property type="match status" value="1"/>
</dbReference>
<accession>A0A1Y1YPF4</accession>
<dbReference type="GO" id="GO:0009063">
    <property type="term" value="P:amino acid catabolic process"/>
    <property type="evidence" value="ECO:0007669"/>
    <property type="project" value="TreeGrafter"/>
</dbReference>
<proteinExistence type="predicted"/>
<sequence length="690" mass="77301">MAPWKFAIIYSVWASSFHFYSCSTLARSAVSFEGNLQVHANGMRNIRVEYLRPINGHLSIRYGSCNLKIQEDAHHCLGKTHIGQHPLAKRHMDWDDQRPTKFVWLPREDTPSGGCLHAFLDDELVGSSAPVLVRKSLQPRSTAFADVADAMGPWFDGVEYLQEKEPDQVFVASAKSKTVGIVGGGMSGLMSSYLLDSVGIHDWKILEASSRIGGRVHTTYLNGSKSSDYQYQEMGPMRFPVSIADPDTNETIQILDHRMVFQLAEVLNEMNGHDPDWAVSFIPWIQNSKNTPVSTSKRRPDGTIPGAAEVAANPALRDNVTATYVNATAVEEASMAFSDWIALDTDKVKSIATNVFQAHKAAVEAGNFNFSESAYLRYVLKTDLNITDLVDSTSDDYPSWEYENVYFSATSWRTIDQGLTRLPRAFGPLVMNRTMFQTKVSEMVWNDTTEKMTVKWQPGNPFAIETESIHFDYTIVAVPFSQVRLWRLPSYTSLLSRAINTLNYEQSCKVALHYKTRFWEHLERPILGGCGSINIPGIGSVCFPSYKINSTGPGVLLASYSSGTPARTLGSMPETEHVARTQRAMIETFGTIAQEQFTGAYDRICWENNEFQAGAWCSPVTGQQELYIPAYYHTEKHTVFVGEHTSFTHAWIWSALESGVRGTTQLLLDMGLVDEAKQITQTWMARWISM</sequence>
<evidence type="ECO:0000313" key="3">
    <source>
        <dbReference type="Proteomes" id="UP000193144"/>
    </source>
</evidence>
<dbReference type="EMBL" id="MCFA01000191">
    <property type="protein sequence ID" value="ORX99882.1"/>
    <property type="molecule type" value="Genomic_DNA"/>
</dbReference>
<dbReference type="AlphaFoldDB" id="A0A1Y1YPF4"/>
<dbReference type="SUPFAM" id="SSF51905">
    <property type="entry name" value="FAD/NAD(P)-binding domain"/>
    <property type="match status" value="1"/>
</dbReference>